<organism evidence="3 4">
    <name type="scientific">Prevotella denticola</name>
    <dbReference type="NCBI Taxonomy" id="28129"/>
    <lineage>
        <taxon>Bacteria</taxon>
        <taxon>Pseudomonadati</taxon>
        <taxon>Bacteroidota</taxon>
        <taxon>Bacteroidia</taxon>
        <taxon>Bacteroidales</taxon>
        <taxon>Prevotellaceae</taxon>
        <taxon>Prevotella</taxon>
    </lineage>
</organism>
<reference evidence="3 4" key="1">
    <citation type="submission" date="2018-06" db="EMBL/GenBank/DDBJ databases">
        <authorList>
            <consortium name="Pathogen Informatics"/>
            <person name="Doyle S."/>
        </authorList>
    </citation>
    <scope>NUCLEOTIDE SEQUENCE [LARGE SCALE GENOMIC DNA]</scope>
    <source>
        <strain evidence="3 4">NCTC13067</strain>
    </source>
</reference>
<sequence length="607" mass="69515">MNYYTKQLFLPAGAAMLMLVPSASHAQQWDDQILVSQCNEQYTLTLEHGKPIVKNSKEITYQSNSTGTVRPETDILYGEFITLDDVSGRGQKTYQNVTPENVFYDDTKACVIQGYIDKKGKTCSASYERTFKDIKYFTRVYLLENYFIRNKTVTITIPRQLAGYSIKEMNFQGFNIQTSHKTTAEGDIYQYTMTNACRMRQEKMMPPVSNVYPYLLVTGPFKDVNDLYSWSKEMASVDCEIPDLKKLLQEINKDSKTEEDHISNTYRWIQDHIRYVAFEAGLSGHRPDTPKEVLRKRYGDCKGMALLLKTLLKAQGFDARLTDIGTDEIPYRMSDVPTLASANHVICTLFYKGKTHYIDATCNHIPYTYTPQHIQGSEAMIENGDRPLMQIVPVQRADASIDSLVYQYSLQGDALVGKAAYSLRGDMKEWFMSTIDDAGNKNRDDILVSNLNSDAHSMTVTDVKWADKDARHEWARFTGSITNKAAIQLMDGEVYIELNPHNNLFDSRIDTTRRVNDYYLPVRCNIVRQAVFTVPAGYKVDYLPPSKTFSTPEGVLTCRFSRKGNTIVFHQKMQINHRRIPLANIPKWNETVSKWKDACNEQVVLKR</sequence>
<keyword evidence="1" id="KW-0732">Signal</keyword>
<dbReference type="EMBL" id="UGTM01000001">
    <property type="protein sequence ID" value="SUB87433.1"/>
    <property type="molecule type" value="Genomic_DNA"/>
</dbReference>
<dbReference type="SUPFAM" id="SSF54001">
    <property type="entry name" value="Cysteine proteinases"/>
    <property type="match status" value="1"/>
</dbReference>
<evidence type="ECO:0000256" key="1">
    <source>
        <dbReference type="SAM" id="SignalP"/>
    </source>
</evidence>
<dbReference type="Gene3D" id="2.60.120.1130">
    <property type="match status" value="1"/>
</dbReference>
<feature type="signal peptide" evidence="1">
    <location>
        <begin position="1"/>
        <end position="26"/>
    </location>
</feature>
<protein>
    <submittedName>
        <fullName evidence="3">Transglutaminase-like superfamily</fullName>
    </submittedName>
</protein>
<dbReference type="Gene3D" id="3.10.620.30">
    <property type="match status" value="1"/>
</dbReference>
<evidence type="ECO:0000313" key="4">
    <source>
        <dbReference type="Proteomes" id="UP000255469"/>
    </source>
</evidence>
<accession>A0A379E3Z7</accession>
<dbReference type="AlphaFoldDB" id="A0A379E3Z7"/>
<evidence type="ECO:0000313" key="3">
    <source>
        <dbReference type="EMBL" id="SUB87433.1"/>
    </source>
</evidence>
<dbReference type="Pfam" id="PF01841">
    <property type="entry name" value="Transglut_core"/>
    <property type="match status" value="1"/>
</dbReference>
<dbReference type="RefSeq" id="WP_013671137.1">
    <property type="nucleotide sequence ID" value="NZ_CP072371.1"/>
</dbReference>
<proteinExistence type="predicted"/>
<dbReference type="InterPro" id="IPR002931">
    <property type="entry name" value="Transglutaminase-like"/>
</dbReference>
<name>A0A379E3Z7_9BACT</name>
<gene>
    <name evidence="3" type="ORF">NCTC13067_01101</name>
</gene>
<dbReference type="InterPro" id="IPR038765">
    <property type="entry name" value="Papain-like_cys_pep_sf"/>
</dbReference>
<dbReference type="OMA" id="LECTSQD"/>
<feature type="domain" description="Transglutaminase-like" evidence="2">
    <location>
        <begin position="246"/>
        <end position="321"/>
    </location>
</feature>
<dbReference type="Proteomes" id="UP000255469">
    <property type="component" value="Unassembled WGS sequence"/>
</dbReference>
<feature type="chain" id="PRO_5016665323" evidence="1">
    <location>
        <begin position="27"/>
        <end position="607"/>
    </location>
</feature>
<dbReference type="Gene3D" id="2.60.40.3140">
    <property type="match status" value="1"/>
</dbReference>
<evidence type="ECO:0000259" key="2">
    <source>
        <dbReference type="Pfam" id="PF01841"/>
    </source>
</evidence>